<dbReference type="GO" id="GO:0008115">
    <property type="term" value="F:sarcosine oxidase activity"/>
    <property type="evidence" value="ECO:0007669"/>
    <property type="project" value="InterPro"/>
</dbReference>
<protein>
    <submittedName>
        <fullName evidence="1">Sarcosine oxidase subunit delta</fullName>
    </submittedName>
</protein>
<organism evidence="1 2">
    <name type="scientific">Eilatimonas milleporae</name>
    <dbReference type="NCBI Taxonomy" id="911205"/>
    <lineage>
        <taxon>Bacteria</taxon>
        <taxon>Pseudomonadati</taxon>
        <taxon>Pseudomonadota</taxon>
        <taxon>Alphaproteobacteria</taxon>
        <taxon>Kordiimonadales</taxon>
        <taxon>Kordiimonadaceae</taxon>
        <taxon>Eilatimonas</taxon>
    </lineage>
</organism>
<reference evidence="1 2" key="1">
    <citation type="submission" date="2018-10" db="EMBL/GenBank/DDBJ databases">
        <title>Genomic Encyclopedia of Archaeal and Bacterial Type Strains, Phase II (KMG-II): from individual species to whole genera.</title>
        <authorList>
            <person name="Goeker M."/>
        </authorList>
    </citation>
    <scope>NUCLEOTIDE SEQUENCE [LARGE SCALE GENOMIC DNA]</scope>
    <source>
        <strain evidence="1 2">DSM 25217</strain>
    </source>
</reference>
<dbReference type="InterPro" id="IPR038561">
    <property type="entry name" value="SoxD_sf"/>
</dbReference>
<gene>
    <name evidence="1" type="ORF">BXY39_3816</name>
</gene>
<name>A0A3M0BTH9_9PROT</name>
<dbReference type="Pfam" id="PF04267">
    <property type="entry name" value="SoxD"/>
    <property type="match status" value="1"/>
</dbReference>
<comment type="caution">
    <text evidence="1">The sequence shown here is derived from an EMBL/GenBank/DDBJ whole genome shotgun (WGS) entry which is preliminary data.</text>
</comment>
<dbReference type="AlphaFoldDB" id="A0A3M0BTH9"/>
<sequence>MMIPCPYCGPRLSGEFVYRGDAGLMDRPDPQAPEAVWTDYVFMRDNPAGLHRELWYHAVGCGAWLIVERDTRSHDILRAVPAKDRT</sequence>
<dbReference type="InParanoid" id="A0A3M0BTH9"/>
<keyword evidence="2" id="KW-1185">Reference proteome</keyword>
<dbReference type="GO" id="GO:0046653">
    <property type="term" value="P:tetrahydrofolate metabolic process"/>
    <property type="evidence" value="ECO:0007669"/>
    <property type="project" value="InterPro"/>
</dbReference>
<dbReference type="Proteomes" id="UP000271227">
    <property type="component" value="Unassembled WGS sequence"/>
</dbReference>
<dbReference type="RefSeq" id="WP_121940447.1">
    <property type="nucleotide sequence ID" value="NZ_REFR01000017.1"/>
</dbReference>
<dbReference type="OrthoDB" id="7159274at2"/>
<proteinExistence type="predicted"/>
<dbReference type="EMBL" id="REFR01000017">
    <property type="protein sequence ID" value="RMB00628.1"/>
    <property type="molecule type" value="Genomic_DNA"/>
</dbReference>
<accession>A0A3M0BTH9</accession>
<dbReference type="InterPro" id="IPR006279">
    <property type="entry name" value="SoxD"/>
</dbReference>
<evidence type="ECO:0000313" key="2">
    <source>
        <dbReference type="Proteomes" id="UP000271227"/>
    </source>
</evidence>
<dbReference type="Gene3D" id="3.30.2270.10">
    <property type="entry name" value="Folate-binding superfamily"/>
    <property type="match status" value="1"/>
</dbReference>
<evidence type="ECO:0000313" key="1">
    <source>
        <dbReference type="EMBL" id="RMB00628.1"/>
    </source>
</evidence>